<reference evidence="3" key="1">
    <citation type="journal article" date="2017" name="Nat. Ecol. Evol.">
        <title>Genome expansion and lineage-specific genetic innovations in the forest pathogenic fungi Armillaria.</title>
        <authorList>
            <person name="Sipos G."/>
            <person name="Prasanna A.N."/>
            <person name="Walter M.C."/>
            <person name="O'Connor E."/>
            <person name="Balint B."/>
            <person name="Krizsan K."/>
            <person name="Kiss B."/>
            <person name="Hess J."/>
            <person name="Varga T."/>
            <person name="Slot J."/>
            <person name="Riley R."/>
            <person name="Boka B."/>
            <person name="Rigling D."/>
            <person name="Barry K."/>
            <person name="Lee J."/>
            <person name="Mihaltcheva S."/>
            <person name="LaButti K."/>
            <person name="Lipzen A."/>
            <person name="Waldron R."/>
            <person name="Moloney N.M."/>
            <person name="Sperisen C."/>
            <person name="Kredics L."/>
            <person name="Vagvoelgyi C."/>
            <person name="Patrignani A."/>
            <person name="Fitzpatrick D."/>
            <person name="Nagy I."/>
            <person name="Doyle S."/>
            <person name="Anderson J.B."/>
            <person name="Grigoriev I.V."/>
            <person name="Gueldener U."/>
            <person name="Muensterkoetter M."/>
            <person name="Nagy L.G."/>
        </authorList>
    </citation>
    <scope>NUCLEOTIDE SEQUENCE [LARGE SCALE GENOMIC DNA]</scope>
    <source>
        <strain evidence="3">Ar21-2</strain>
    </source>
</reference>
<dbReference type="AlphaFoldDB" id="A0A2H3CWQ4"/>
<keyword evidence="1" id="KW-0812">Transmembrane</keyword>
<dbReference type="Proteomes" id="UP000217790">
    <property type="component" value="Unassembled WGS sequence"/>
</dbReference>
<evidence type="ECO:0000313" key="2">
    <source>
        <dbReference type="EMBL" id="PBK79736.1"/>
    </source>
</evidence>
<sequence length="119" mass="12937">MCWPSLGSKPWLGLGFHWLGLIRTSSPAQAVRYGSTQAGLGLNPGFLVVVEILLLGNVAWILHHYYASEKPGAQGWLKALKTPSWALSPRRPLLRPGTAWAFMGLACGRPGLEPEPAHQ</sequence>
<feature type="transmembrane region" description="Helical" evidence="1">
    <location>
        <begin position="46"/>
        <end position="66"/>
    </location>
</feature>
<organism evidence="2 3">
    <name type="scientific">Armillaria gallica</name>
    <name type="common">Bulbous honey fungus</name>
    <name type="synonym">Armillaria bulbosa</name>
    <dbReference type="NCBI Taxonomy" id="47427"/>
    <lineage>
        <taxon>Eukaryota</taxon>
        <taxon>Fungi</taxon>
        <taxon>Dikarya</taxon>
        <taxon>Basidiomycota</taxon>
        <taxon>Agaricomycotina</taxon>
        <taxon>Agaricomycetes</taxon>
        <taxon>Agaricomycetidae</taxon>
        <taxon>Agaricales</taxon>
        <taxon>Marasmiineae</taxon>
        <taxon>Physalacriaceae</taxon>
        <taxon>Armillaria</taxon>
    </lineage>
</organism>
<dbReference type="InParanoid" id="A0A2H3CWQ4"/>
<keyword evidence="1" id="KW-0472">Membrane</keyword>
<accession>A0A2H3CWQ4</accession>
<name>A0A2H3CWQ4_ARMGA</name>
<protein>
    <submittedName>
        <fullName evidence="2">Uncharacterized protein</fullName>
    </submittedName>
</protein>
<keyword evidence="1" id="KW-1133">Transmembrane helix</keyword>
<proteinExistence type="predicted"/>
<gene>
    <name evidence="2" type="ORF">ARMGADRAFT_1040592</name>
</gene>
<dbReference type="EMBL" id="KZ293762">
    <property type="protein sequence ID" value="PBK79736.1"/>
    <property type="molecule type" value="Genomic_DNA"/>
</dbReference>
<evidence type="ECO:0000313" key="3">
    <source>
        <dbReference type="Proteomes" id="UP000217790"/>
    </source>
</evidence>
<evidence type="ECO:0000256" key="1">
    <source>
        <dbReference type="SAM" id="Phobius"/>
    </source>
</evidence>
<keyword evidence="3" id="KW-1185">Reference proteome</keyword>